<protein>
    <submittedName>
        <fullName evidence="2">3,4-dioxygenase subunit beta</fullName>
    </submittedName>
</protein>
<reference evidence="2 3" key="1">
    <citation type="submission" date="2018-03" db="EMBL/GenBank/DDBJ databases">
        <title>Aquarubrobacter algicola gen. nov., sp. nov., a novel actinobacterium isolated from shallow eutrophic lake during the end of cyanobacterial harmful algal blooms.</title>
        <authorList>
            <person name="Chun S.J."/>
        </authorList>
    </citation>
    <scope>NUCLEOTIDE SEQUENCE [LARGE SCALE GENOMIC DNA]</scope>
    <source>
        <strain evidence="2 3">Seoho-28</strain>
    </source>
</reference>
<keyword evidence="2" id="KW-0223">Dioxygenase</keyword>
<dbReference type="PROSITE" id="PS51318">
    <property type="entry name" value="TAT"/>
    <property type="match status" value="1"/>
</dbReference>
<dbReference type="OrthoDB" id="9800887at2"/>
<evidence type="ECO:0000259" key="1">
    <source>
        <dbReference type="Pfam" id="PF00775"/>
    </source>
</evidence>
<dbReference type="GO" id="GO:0008199">
    <property type="term" value="F:ferric iron binding"/>
    <property type="evidence" value="ECO:0007669"/>
    <property type="project" value="InterPro"/>
</dbReference>
<dbReference type="AlphaFoldDB" id="A0A2T4UFT8"/>
<dbReference type="Proteomes" id="UP000240739">
    <property type="component" value="Unassembled WGS sequence"/>
</dbReference>
<comment type="caution">
    <text evidence="2">The sequence shown here is derived from an EMBL/GenBank/DDBJ whole genome shotgun (WGS) entry which is preliminary data.</text>
</comment>
<dbReference type="RefSeq" id="WP_107570350.1">
    <property type="nucleotide sequence ID" value="NZ_PYYB01000002.1"/>
</dbReference>
<dbReference type="PANTHER" id="PTHR34315">
    <property type="match status" value="1"/>
</dbReference>
<dbReference type="Pfam" id="PF00775">
    <property type="entry name" value="Dioxygenase_C"/>
    <property type="match status" value="1"/>
</dbReference>
<gene>
    <name evidence="2" type="ORF">C7Y72_16930</name>
</gene>
<dbReference type="Gene3D" id="2.60.130.10">
    <property type="entry name" value="Aromatic compound dioxygenase"/>
    <property type="match status" value="1"/>
</dbReference>
<proteinExistence type="predicted"/>
<dbReference type="CDD" id="cd03457">
    <property type="entry name" value="intradiol_dioxygenase_like"/>
    <property type="match status" value="1"/>
</dbReference>
<dbReference type="SUPFAM" id="SSF49482">
    <property type="entry name" value="Aromatic compound dioxygenase"/>
    <property type="match status" value="1"/>
</dbReference>
<dbReference type="InterPro" id="IPR000627">
    <property type="entry name" value="Intradiol_dOase_C"/>
</dbReference>
<keyword evidence="3" id="KW-1185">Reference proteome</keyword>
<dbReference type="PANTHER" id="PTHR34315:SF1">
    <property type="entry name" value="INTRADIOL RING-CLEAVAGE DIOXYGENASES DOMAIN-CONTAINING PROTEIN-RELATED"/>
    <property type="match status" value="1"/>
</dbReference>
<evidence type="ECO:0000313" key="2">
    <source>
        <dbReference type="EMBL" id="PTL56631.1"/>
    </source>
</evidence>
<dbReference type="EMBL" id="PYYB01000002">
    <property type="protein sequence ID" value="PTL56631.1"/>
    <property type="molecule type" value="Genomic_DNA"/>
</dbReference>
<evidence type="ECO:0000313" key="3">
    <source>
        <dbReference type="Proteomes" id="UP000240739"/>
    </source>
</evidence>
<organism evidence="2 3">
    <name type="scientific">Paraconexibacter algicola</name>
    <dbReference type="NCBI Taxonomy" id="2133960"/>
    <lineage>
        <taxon>Bacteria</taxon>
        <taxon>Bacillati</taxon>
        <taxon>Actinomycetota</taxon>
        <taxon>Thermoleophilia</taxon>
        <taxon>Solirubrobacterales</taxon>
        <taxon>Paraconexibacteraceae</taxon>
        <taxon>Paraconexibacter</taxon>
    </lineage>
</organism>
<name>A0A2T4UFT8_9ACTN</name>
<dbReference type="InterPro" id="IPR006311">
    <property type="entry name" value="TAT_signal"/>
</dbReference>
<sequence>MPTPHAPHDDHHDHGDGLHEDLVRMASRRDALKLFGAGGAAAILAGLGAGSALAKTPTAIVPSETAGPYPGDGSNGIDVLDDSGIVRHDIRRSFGSSRTLATGVPLRVNLTVTRRSKDYAPVVGAAVYLWHADRLGNYSLYSSGITDENYLRGVAKTNSNGTAWFRTIYPGCYNGRWPHIHFEVYSSVAKATSNGPIVKTSQIALPQAPSKRVYATSRYPTSQAALSRISLSSDNVFSDDRAIHQLATVTGSVSKGYVANLTIAI</sequence>
<feature type="domain" description="Intradiol ring-cleavage dioxygenases" evidence="1">
    <location>
        <begin position="117"/>
        <end position="175"/>
    </location>
</feature>
<dbReference type="InterPro" id="IPR015889">
    <property type="entry name" value="Intradiol_dOase_core"/>
</dbReference>
<keyword evidence="2" id="KW-0560">Oxidoreductase</keyword>
<accession>A0A2T4UFT8</accession>
<dbReference type="GO" id="GO:0016702">
    <property type="term" value="F:oxidoreductase activity, acting on single donors with incorporation of molecular oxygen, incorporation of two atoms of oxygen"/>
    <property type="evidence" value="ECO:0007669"/>
    <property type="project" value="InterPro"/>
</dbReference>